<feature type="compositionally biased region" description="Polar residues" evidence="1">
    <location>
        <begin position="193"/>
        <end position="203"/>
    </location>
</feature>
<feature type="compositionally biased region" description="Low complexity" evidence="1">
    <location>
        <begin position="174"/>
        <end position="192"/>
    </location>
</feature>
<feature type="region of interest" description="Disordered" evidence="1">
    <location>
        <begin position="103"/>
        <end position="139"/>
    </location>
</feature>
<feature type="compositionally biased region" description="Low complexity" evidence="1">
    <location>
        <begin position="104"/>
        <end position="114"/>
    </location>
</feature>
<name>A0AAD8XTR6_9STRA</name>
<dbReference type="Pfam" id="PF20710">
    <property type="entry name" value="DUF6824"/>
    <property type="match status" value="1"/>
</dbReference>
<sequence>MEAKQNDVLSGRGACFNYHPGNKKFRTILDTYMDAYTTGTKKRKMMISKAIVEAIYSMQPPGRFLKKCADTGQWRELTRREAADKAAQAMAYAVRTSRKVAKKQSSIPLLTTTSQPPPPPFIGDGLAGGSSSPKTKAHHVPANLASDWGAKWDTTDASSGADHDNNGGREELVSRNSSRQQQLLRFQQTSRSATLPTTSAGAPTNRLAQMQMIARTQQEQQYYQQRQLSLQYLMSQQPSLGFHNGLPYRSHPSSQPLSAPSSSAQGMLLPPNNFLRQEYLSRGNYGADAQLSALLQRERNMLSNPNPMHSMMGYQQSIFGTDIAPSYEAQQMQQMQRRRAMMQHQLSSLTDTSVECIPSRRQSSQSLDLLQQAVYLQQKSPQDLPPPPVINSTSKAELSAQSTPSSTPQTQQGGDGKLKDTEDDQ</sequence>
<reference evidence="3" key="1">
    <citation type="submission" date="2023-06" db="EMBL/GenBank/DDBJ databases">
        <title>Survivors Of The Sea: Transcriptome response of Skeletonema marinoi to long-term dormancy.</title>
        <authorList>
            <person name="Pinder M.I.M."/>
            <person name="Kourtchenko O."/>
            <person name="Robertson E.K."/>
            <person name="Larsson T."/>
            <person name="Maumus F."/>
            <person name="Osuna-Cruz C.M."/>
            <person name="Vancaester E."/>
            <person name="Stenow R."/>
            <person name="Vandepoele K."/>
            <person name="Ploug H."/>
            <person name="Bruchert V."/>
            <person name="Godhe A."/>
            <person name="Topel M."/>
        </authorList>
    </citation>
    <scope>NUCLEOTIDE SEQUENCE</scope>
    <source>
        <strain evidence="3">R05AC</strain>
    </source>
</reference>
<organism evidence="3 4">
    <name type="scientific">Skeletonema marinoi</name>
    <dbReference type="NCBI Taxonomy" id="267567"/>
    <lineage>
        <taxon>Eukaryota</taxon>
        <taxon>Sar</taxon>
        <taxon>Stramenopiles</taxon>
        <taxon>Ochrophyta</taxon>
        <taxon>Bacillariophyta</taxon>
        <taxon>Coscinodiscophyceae</taxon>
        <taxon>Thalassiosirophycidae</taxon>
        <taxon>Thalassiosirales</taxon>
        <taxon>Skeletonemataceae</taxon>
        <taxon>Skeletonema</taxon>
        <taxon>Skeletonema marinoi-dohrnii complex</taxon>
    </lineage>
</organism>
<feature type="domain" description="DUF6824" evidence="2">
    <location>
        <begin position="7"/>
        <end position="90"/>
    </location>
</feature>
<comment type="caution">
    <text evidence="3">The sequence shown here is derived from an EMBL/GenBank/DDBJ whole genome shotgun (WGS) entry which is preliminary data.</text>
</comment>
<feature type="region of interest" description="Disordered" evidence="1">
    <location>
        <begin position="377"/>
        <end position="425"/>
    </location>
</feature>
<protein>
    <recommendedName>
        <fullName evidence="2">DUF6824 domain-containing protein</fullName>
    </recommendedName>
</protein>
<feature type="region of interest" description="Disordered" evidence="1">
    <location>
        <begin position="151"/>
        <end position="203"/>
    </location>
</feature>
<dbReference type="AlphaFoldDB" id="A0AAD8XTR6"/>
<evidence type="ECO:0000313" key="3">
    <source>
        <dbReference type="EMBL" id="KAK1733216.1"/>
    </source>
</evidence>
<evidence type="ECO:0000259" key="2">
    <source>
        <dbReference type="Pfam" id="PF20710"/>
    </source>
</evidence>
<feature type="compositionally biased region" description="Low complexity" evidence="1">
    <location>
        <begin position="401"/>
        <end position="412"/>
    </location>
</feature>
<dbReference type="Proteomes" id="UP001224775">
    <property type="component" value="Unassembled WGS sequence"/>
</dbReference>
<keyword evidence="4" id="KW-1185">Reference proteome</keyword>
<feature type="compositionally biased region" description="Polar residues" evidence="1">
    <location>
        <begin position="390"/>
        <end position="400"/>
    </location>
</feature>
<feature type="compositionally biased region" description="Basic and acidic residues" evidence="1">
    <location>
        <begin position="161"/>
        <end position="173"/>
    </location>
</feature>
<gene>
    <name evidence="3" type="ORF">QTG54_016073</name>
</gene>
<evidence type="ECO:0000313" key="4">
    <source>
        <dbReference type="Proteomes" id="UP001224775"/>
    </source>
</evidence>
<accession>A0AAD8XTR6</accession>
<dbReference type="InterPro" id="IPR049227">
    <property type="entry name" value="DUF6824"/>
</dbReference>
<feature type="compositionally biased region" description="Basic and acidic residues" evidence="1">
    <location>
        <begin position="416"/>
        <end position="425"/>
    </location>
</feature>
<proteinExistence type="predicted"/>
<dbReference type="EMBL" id="JATAAI010000052">
    <property type="protein sequence ID" value="KAK1733216.1"/>
    <property type="molecule type" value="Genomic_DNA"/>
</dbReference>
<evidence type="ECO:0000256" key="1">
    <source>
        <dbReference type="SAM" id="MobiDB-lite"/>
    </source>
</evidence>